<protein>
    <submittedName>
        <fullName evidence="2">DUF3106 domain-containing protein</fullName>
    </submittedName>
</protein>
<feature type="compositionally biased region" description="Pro residues" evidence="1">
    <location>
        <begin position="186"/>
        <end position="199"/>
    </location>
</feature>
<accession>A0A4Z0BL24</accession>
<evidence type="ECO:0000313" key="3">
    <source>
        <dbReference type="Proteomes" id="UP000298180"/>
    </source>
</evidence>
<feature type="compositionally biased region" description="Low complexity" evidence="1">
    <location>
        <begin position="148"/>
        <end position="160"/>
    </location>
</feature>
<evidence type="ECO:0000313" key="2">
    <source>
        <dbReference type="EMBL" id="TFY99451.1"/>
    </source>
</evidence>
<keyword evidence="3" id="KW-1185">Reference proteome</keyword>
<feature type="region of interest" description="Disordered" evidence="1">
    <location>
        <begin position="1"/>
        <end position="43"/>
    </location>
</feature>
<dbReference type="AlphaFoldDB" id="A0A4Z0BL24"/>
<feature type="compositionally biased region" description="Low complexity" evidence="1">
    <location>
        <begin position="13"/>
        <end position="30"/>
    </location>
</feature>
<dbReference type="EMBL" id="SMLM01000004">
    <property type="protein sequence ID" value="TFY99451.1"/>
    <property type="molecule type" value="Genomic_DNA"/>
</dbReference>
<gene>
    <name evidence="2" type="ORF">EZ313_22295</name>
</gene>
<dbReference type="Pfam" id="PF11304">
    <property type="entry name" value="DUF3106"/>
    <property type="match status" value="1"/>
</dbReference>
<name>A0A4Z0BL24_9BURK</name>
<dbReference type="Proteomes" id="UP000298180">
    <property type="component" value="Unassembled WGS sequence"/>
</dbReference>
<dbReference type="OrthoDB" id="9796567at2"/>
<dbReference type="InterPro" id="IPR021455">
    <property type="entry name" value="DUF3106"/>
</dbReference>
<sequence>MWCPIQAAPPAPQTAGAAAASSAPARAQGTRVAQAPGAGPAWNELSPQQRVALQPLAGTWATLTEPHKRKWIALSRNYAGMSPQEQAKLHSRMSEWAALSPQQRTQARLNFGQTQGVSPDDKKAKWEAYQALSEEEKRKLAAGANARTPPTAAAVKPVPAEKLTNVPRAERRSSKPPRIASGAADPPQPMPAPPAGTAN</sequence>
<evidence type="ECO:0000256" key="1">
    <source>
        <dbReference type="SAM" id="MobiDB-lite"/>
    </source>
</evidence>
<reference evidence="2 3" key="1">
    <citation type="submission" date="2019-03" db="EMBL/GenBank/DDBJ databases">
        <title>Ramlibacter henchirensis DSM 14656, whole genome shotgun sequence.</title>
        <authorList>
            <person name="Zhang X."/>
            <person name="Feng G."/>
            <person name="Zhu H."/>
        </authorList>
    </citation>
    <scope>NUCLEOTIDE SEQUENCE [LARGE SCALE GENOMIC DNA]</scope>
    <source>
        <strain evidence="2 3">DSM 14656</strain>
    </source>
</reference>
<feature type="region of interest" description="Disordered" evidence="1">
    <location>
        <begin position="135"/>
        <end position="199"/>
    </location>
</feature>
<comment type="caution">
    <text evidence="2">The sequence shown here is derived from an EMBL/GenBank/DDBJ whole genome shotgun (WGS) entry which is preliminary data.</text>
</comment>
<organism evidence="2 3">
    <name type="scientific">Ramlibacter henchirensis</name>
    <dbReference type="NCBI Taxonomy" id="204072"/>
    <lineage>
        <taxon>Bacteria</taxon>
        <taxon>Pseudomonadati</taxon>
        <taxon>Pseudomonadota</taxon>
        <taxon>Betaproteobacteria</taxon>
        <taxon>Burkholderiales</taxon>
        <taxon>Comamonadaceae</taxon>
        <taxon>Ramlibacter</taxon>
    </lineage>
</organism>
<proteinExistence type="predicted"/>